<keyword evidence="5 8" id="KW-0804">Transcription</keyword>
<dbReference type="GO" id="GO:0032968">
    <property type="term" value="P:positive regulation of transcription elongation by RNA polymerase II"/>
    <property type="evidence" value="ECO:0007669"/>
    <property type="project" value="InterPro"/>
</dbReference>
<feature type="compositionally biased region" description="Basic and acidic residues" evidence="9">
    <location>
        <begin position="515"/>
        <end position="526"/>
    </location>
</feature>
<protein>
    <recommendedName>
        <fullName evidence="8">Transcription initiation factor IIF subunit alpha</fullName>
    </recommendedName>
</protein>
<keyword evidence="6 8" id="KW-0539">Nucleus</keyword>
<keyword evidence="3 8" id="KW-0805">Transcription regulation</keyword>
<feature type="region of interest" description="Disordered" evidence="9">
    <location>
        <begin position="597"/>
        <end position="617"/>
    </location>
</feature>
<comment type="caution">
    <text evidence="10">The sequence shown here is derived from an EMBL/GenBank/DDBJ whole genome shotgun (WGS) entry which is preliminary data.</text>
</comment>
<comment type="subcellular location">
    <subcellularLocation>
        <location evidence="1 8">Nucleus</location>
    </subcellularLocation>
</comment>
<dbReference type="AlphaFoldDB" id="A0A068S7H8"/>
<feature type="compositionally biased region" description="Acidic residues" evidence="9">
    <location>
        <begin position="401"/>
        <end position="422"/>
    </location>
</feature>
<dbReference type="PANTHER" id="PTHR13011">
    <property type="entry name" value="TFIIF-ALPHA"/>
    <property type="match status" value="1"/>
</dbReference>
<proteinExistence type="inferred from homology"/>
<dbReference type="Pfam" id="PF05793">
    <property type="entry name" value="TFIIF_alpha"/>
    <property type="match status" value="1"/>
</dbReference>
<feature type="region of interest" description="Disordered" evidence="9">
    <location>
        <begin position="68"/>
        <end position="155"/>
    </location>
</feature>
<keyword evidence="4 8" id="KW-0238">DNA-binding</keyword>
<evidence type="ECO:0000256" key="8">
    <source>
        <dbReference type="RuleBase" id="RU366044"/>
    </source>
</evidence>
<reference evidence="10" key="1">
    <citation type="submission" date="2013-08" db="EMBL/GenBank/DDBJ databases">
        <title>Gene expansion shapes genome architecture in the human pathogen Lichtheimia corymbifera: an evolutionary genomics analysis in the ancient terrestrial Mucorales (Mucoromycotina).</title>
        <authorList>
            <person name="Schwartze V.U."/>
            <person name="Winter S."/>
            <person name="Shelest E."/>
            <person name="Marcet-Houben M."/>
            <person name="Horn F."/>
            <person name="Wehner S."/>
            <person name="Hoffmann K."/>
            <person name="Riege K."/>
            <person name="Sammeth M."/>
            <person name="Nowrousian M."/>
            <person name="Valiante V."/>
            <person name="Linde J."/>
            <person name="Jacobsen I.D."/>
            <person name="Marz M."/>
            <person name="Brakhage A.A."/>
            <person name="Gabaldon T."/>
            <person name="Bocker S."/>
            <person name="Voigt K."/>
        </authorList>
    </citation>
    <scope>NUCLEOTIDE SEQUENCE [LARGE SCALE GENOMIC DNA]</scope>
    <source>
        <strain evidence="10">FSU 9682</strain>
    </source>
</reference>
<dbReference type="STRING" id="1263082.A0A068S7H8"/>
<feature type="compositionally biased region" description="Low complexity" evidence="9">
    <location>
        <begin position="430"/>
        <end position="453"/>
    </location>
</feature>
<dbReference type="Gene3D" id="1.10.10.10">
    <property type="entry name" value="Winged helix-like DNA-binding domain superfamily/Winged helix DNA-binding domain"/>
    <property type="match status" value="1"/>
</dbReference>
<evidence type="ECO:0000256" key="6">
    <source>
        <dbReference type="ARBA" id="ARBA00023242"/>
    </source>
</evidence>
<feature type="compositionally biased region" description="Basic and acidic residues" evidence="9">
    <location>
        <begin position="599"/>
        <end position="617"/>
    </location>
</feature>
<dbReference type="InterPro" id="IPR008851">
    <property type="entry name" value="TFIIF-alpha"/>
</dbReference>
<comment type="similarity">
    <text evidence="2 8">Belongs to the TFIIF alpha subunit family.</text>
</comment>
<dbReference type="InterPro" id="IPR036388">
    <property type="entry name" value="WH-like_DNA-bd_sf"/>
</dbReference>
<dbReference type="GO" id="GO:0001096">
    <property type="term" value="F:TFIIF-class transcription factor complex binding"/>
    <property type="evidence" value="ECO:0007669"/>
    <property type="project" value="TreeGrafter"/>
</dbReference>
<dbReference type="GO" id="GO:0003677">
    <property type="term" value="F:DNA binding"/>
    <property type="evidence" value="ECO:0007669"/>
    <property type="project" value="UniProtKB-KW"/>
</dbReference>
<evidence type="ECO:0000256" key="3">
    <source>
        <dbReference type="ARBA" id="ARBA00023015"/>
    </source>
</evidence>
<feature type="compositionally biased region" description="Basic and acidic residues" evidence="9">
    <location>
        <begin position="348"/>
        <end position="359"/>
    </location>
</feature>
<evidence type="ECO:0000256" key="5">
    <source>
        <dbReference type="ARBA" id="ARBA00023163"/>
    </source>
</evidence>
<evidence type="ECO:0000256" key="7">
    <source>
        <dbReference type="ARBA" id="ARBA00025232"/>
    </source>
</evidence>
<gene>
    <name evidence="10" type="ORF">LCOR_09110.1</name>
</gene>
<name>A0A068S7H8_9FUNG</name>
<dbReference type="SUPFAM" id="SSF50916">
    <property type="entry name" value="Rap30/74 interaction domains"/>
    <property type="match status" value="1"/>
</dbReference>
<comment type="function">
    <text evidence="7 8">TFIIF is a general transcription initiation factor that binds to RNA polymerase II and helps to recruit it to the initiation complex in collaboration with TFIIB. It promotes transcription elongation.</text>
</comment>
<evidence type="ECO:0000256" key="4">
    <source>
        <dbReference type="ARBA" id="ARBA00023125"/>
    </source>
</evidence>
<evidence type="ECO:0000256" key="1">
    <source>
        <dbReference type="ARBA" id="ARBA00004123"/>
    </source>
</evidence>
<dbReference type="Proteomes" id="UP000027586">
    <property type="component" value="Unassembled WGS sequence"/>
</dbReference>
<keyword evidence="11" id="KW-1185">Reference proteome</keyword>
<dbReference type="VEuPathDB" id="FungiDB:LCOR_09110.1"/>
<dbReference type="GO" id="GO:0016251">
    <property type="term" value="F:RNA polymerase II general transcription initiation factor activity"/>
    <property type="evidence" value="ECO:0007669"/>
    <property type="project" value="TreeGrafter"/>
</dbReference>
<accession>A0A068S7H8</accession>
<evidence type="ECO:0000313" key="10">
    <source>
        <dbReference type="EMBL" id="CDH58239.1"/>
    </source>
</evidence>
<evidence type="ECO:0000313" key="11">
    <source>
        <dbReference type="Proteomes" id="UP000027586"/>
    </source>
</evidence>
<dbReference type="OrthoDB" id="76676at2759"/>
<feature type="region of interest" description="Disordered" evidence="9">
    <location>
        <begin position="1"/>
        <end position="48"/>
    </location>
</feature>
<organism evidence="10 11">
    <name type="scientific">Lichtheimia corymbifera JMRC:FSU:9682</name>
    <dbReference type="NCBI Taxonomy" id="1263082"/>
    <lineage>
        <taxon>Eukaryota</taxon>
        <taxon>Fungi</taxon>
        <taxon>Fungi incertae sedis</taxon>
        <taxon>Mucoromycota</taxon>
        <taxon>Mucoromycotina</taxon>
        <taxon>Mucoromycetes</taxon>
        <taxon>Mucorales</taxon>
        <taxon>Lichtheimiaceae</taxon>
        <taxon>Lichtheimia</taxon>
    </lineage>
</organism>
<dbReference type="PANTHER" id="PTHR13011:SF0">
    <property type="entry name" value="GENERAL TRANSCRIPTION FACTOR IIF SUBUNIT 1"/>
    <property type="match status" value="1"/>
</dbReference>
<feature type="compositionally biased region" description="Acidic residues" evidence="9">
    <location>
        <begin position="320"/>
        <end position="347"/>
    </location>
</feature>
<feature type="compositionally biased region" description="Acidic residues" evidence="9">
    <location>
        <begin position="365"/>
        <end position="375"/>
    </location>
</feature>
<dbReference type="GO" id="GO:0006367">
    <property type="term" value="P:transcription initiation at RNA polymerase II promoter"/>
    <property type="evidence" value="ECO:0007669"/>
    <property type="project" value="InterPro"/>
</dbReference>
<evidence type="ECO:0000256" key="9">
    <source>
        <dbReference type="SAM" id="MobiDB-lite"/>
    </source>
</evidence>
<feature type="compositionally biased region" description="Low complexity" evidence="9">
    <location>
        <begin position="110"/>
        <end position="143"/>
    </location>
</feature>
<dbReference type="EMBL" id="CBTN010000054">
    <property type="protein sequence ID" value="CDH58239.1"/>
    <property type="molecule type" value="Genomic_DNA"/>
</dbReference>
<dbReference type="GO" id="GO:0005674">
    <property type="term" value="C:transcription factor TFIIF complex"/>
    <property type="evidence" value="ECO:0007669"/>
    <property type="project" value="TreeGrafter"/>
</dbReference>
<feature type="region of interest" description="Disordered" evidence="9">
    <location>
        <begin position="272"/>
        <end position="554"/>
    </location>
</feature>
<dbReference type="InterPro" id="IPR011039">
    <property type="entry name" value="TFIIF_interaction"/>
</dbReference>
<sequence>MSIYNTSHSRRAGAARSPNTQHAGALPPRLIQRRPPPPRQQQQPINIPYNDFQLMSCKKRGKHHVMDFKTNKPVDFNNFARPVKLQRKDNNNHGFGRMHRMANGGNGTPNASQGSSSNSAAGSSQDAAGSSSQQQQQHQQQHGPKTGADTSLIAPLGGATRNKQMLFKKRTKQIYLAKEDARELKEQEHKPWILEDYDGQNSYTGSYEGSQRSDYVFFVVSGNDFKVVPVDRWYKFQQKRNVATFTLEEAEEQLKNLQKREQSRWMMLDRNKAMADAESQSQSSQGAKSRFKKTDHGESFGGGSDDEGGGSGRRDRHDSDIDDLDFDDVFQDDEEGGGEHEMEDEDTRESKERLKRETKGYAPGGDEEAVETMDDDSNRLTSEGKQIRKLVRTLEKNGAYESDEDKDPYASSEEEMESDAEKEESKSEAENSQQKKTAVPPKKKGPAPSSKTAAIKKSHASKIKKEGLSRPIGRPGSPSLQQGKASPPPAQRATSPIHQRMREISPGAAPVKKRKSDEGDHGETKRPKSTAASPPPFASATSPGGGDDSLITEDEVIQTLRGKKLTTKEFLMHFRKRIKKNEKNREIITGLLKKVARHNTSEQDPTKRVLELRPDLQ</sequence>
<feature type="compositionally biased region" description="Polar residues" evidence="9">
    <location>
        <begin position="278"/>
        <end position="287"/>
    </location>
</feature>
<evidence type="ECO:0000256" key="2">
    <source>
        <dbReference type="ARBA" id="ARBA00005249"/>
    </source>
</evidence>